<dbReference type="InterPro" id="IPR002126">
    <property type="entry name" value="Cadherin-like_dom"/>
</dbReference>
<evidence type="ECO:0000313" key="18">
    <source>
        <dbReference type="EMBL" id="KAH3843290.1"/>
    </source>
</evidence>
<feature type="region of interest" description="Disordered" evidence="14">
    <location>
        <begin position="961"/>
        <end position="993"/>
    </location>
</feature>
<keyword evidence="5 16" id="KW-0732">Signal</keyword>
<dbReference type="InterPro" id="IPR050971">
    <property type="entry name" value="Cadherin-domain_protein"/>
</dbReference>
<keyword evidence="10 15" id="KW-0472">Membrane</keyword>
<evidence type="ECO:0000313" key="19">
    <source>
        <dbReference type="Proteomes" id="UP000828390"/>
    </source>
</evidence>
<dbReference type="SMART" id="SM00112">
    <property type="entry name" value="CA"/>
    <property type="match status" value="7"/>
</dbReference>
<name>A0A9D4KNP3_DREPO</name>
<dbReference type="PROSITE" id="PS50268">
    <property type="entry name" value="CADHERIN_2"/>
    <property type="match status" value="7"/>
</dbReference>
<keyword evidence="2" id="KW-1003">Cell membrane</keyword>
<feature type="compositionally biased region" description="Polar residues" evidence="14">
    <location>
        <begin position="868"/>
        <end position="886"/>
    </location>
</feature>
<evidence type="ECO:0000256" key="6">
    <source>
        <dbReference type="ARBA" id="ARBA00022737"/>
    </source>
</evidence>
<feature type="domain" description="Cadherin" evidence="17">
    <location>
        <begin position="258"/>
        <end position="363"/>
    </location>
</feature>
<evidence type="ECO:0000256" key="12">
    <source>
        <dbReference type="ARBA" id="ARBA00023180"/>
    </source>
</evidence>
<dbReference type="GO" id="GO:0005911">
    <property type="term" value="C:cell-cell junction"/>
    <property type="evidence" value="ECO:0007669"/>
    <property type="project" value="TreeGrafter"/>
</dbReference>
<evidence type="ECO:0000256" key="9">
    <source>
        <dbReference type="ARBA" id="ARBA00022989"/>
    </source>
</evidence>
<feature type="domain" description="Cadherin" evidence="17">
    <location>
        <begin position="474"/>
        <end position="577"/>
    </location>
</feature>
<dbReference type="PRINTS" id="PR00205">
    <property type="entry name" value="CADHERIN"/>
</dbReference>
<dbReference type="CDD" id="cd11304">
    <property type="entry name" value="Cadherin_repeat"/>
    <property type="match status" value="7"/>
</dbReference>
<keyword evidence="3" id="KW-0245">EGF-like domain</keyword>
<gene>
    <name evidence="18" type="ORF">DPMN_116803</name>
</gene>
<keyword evidence="12" id="KW-0325">Glycoprotein</keyword>
<evidence type="ECO:0000256" key="16">
    <source>
        <dbReference type="SAM" id="SignalP"/>
    </source>
</evidence>
<keyword evidence="9 15" id="KW-1133">Transmembrane helix</keyword>
<feature type="domain" description="Cadherin" evidence="17">
    <location>
        <begin position="578"/>
        <end position="678"/>
    </location>
</feature>
<dbReference type="AlphaFoldDB" id="A0A9D4KNP3"/>
<dbReference type="InterPro" id="IPR020894">
    <property type="entry name" value="Cadherin_CS"/>
</dbReference>
<dbReference type="FunFam" id="2.60.40.60:FF:000020">
    <property type="entry name" value="Dachsous cadherin-related 1b"/>
    <property type="match status" value="2"/>
</dbReference>
<evidence type="ECO:0000256" key="2">
    <source>
        <dbReference type="ARBA" id="ARBA00022475"/>
    </source>
</evidence>
<feature type="chain" id="PRO_5039389648" description="Cadherin domain-containing protein" evidence="16">
    <location>
        <begin position="27"/>
        <end position="1163"/>
    </location>
</feature>
<dbReference type="OrthoDB" id="6252479at2759"/>
<sequence length="1163" mass="128199">MCNMAAATGKVASVLVLISACVISSAQDVLKYSIYEHLPAGAFVGDVREDSKLRSTASAEDFSQIDYSLLKQGKLYESLFRVNSVNGSMFTEAVIDRENISECVYETKCLLPISIVAKSKISAFFRTLKVNITVIDINDHAPGFPVDVTSLKISEVANVGSSFAVVGATDADTGNYSIQRYFIKNENSLNLPFTTSYETYVDGTSVVKLQIKGDLDRESRDTYSVVIVAEDGGAPSLTGTMTVNIQIDDVNDNAPEFTRKEYFATVNETLSIGSEIIKLSATDADIGVNSEIAYRLSRNQIGKIQEQFELNANTGSLTLKQKFYSGGEFKIIVEASDKGTQPLISQAVVTVTVADSHNNRPKATVNLFSKTDLASVSEFADIGTVVAHIAIEDKDTGANGVIVCDIASDNGTFKLQSYDDNEYKVTVAQALDREETDLIYVIVMCNDLGSPPETASVKFGVQVVDENDHSPVFVQDIYFVDILENNAKDIDVVHVSAIDKDIGNNSQVSYSLWAPVPYRFTMDPLSGGIRAQSVFDRERDSTITFYAYAKDNGLTPRTSTATIQINILDENDNDPKFDRPIYEFKIMENEPMGSRIGNVSVSDADADRHGRIGLYIDAALPFQISNKGEITTKEPLDREAKSTYSFLVMAFDHGVPSRNTSVNMVIFVGDQNDNSPRFVFPDIANYTVEVDSESLPRSVIAKIKAFDLDDGKNSQLFYSIENSQVSNLFAIDANTGDLLLMRALFESDPQIFNLGLRVEDKGNPSRHATTSMNIFVVRKERAAPITDTKGENLLIAITVSAVTFVLVFTIILVLCILRRRWNSRRNNSGSESKFCGNDKEGRRVTFADKVDAKSPSPVRDSRLPALESMTTFSSDGNDSSDMTSSTVDLETPILEKQMNISKEKASPVTRSDLLPRIPEARALHHSTPRSDVNQPHYDNIPLSEYQLSALEKHSAVLNSTIKPHGSSRRHDDNHSQTSADTITSDSGRGGSESDIQITSLSLTFDSDIKHTSDTRLTTGPKQSTFLEPPKAWLNLADLRYHNCHKLPVAQQLHDDRKHRLQLRNLGERKSSRPVYPSTERTHGALRTQSDGNINKMRLPVLPRQTAVLSTQAADIDQSFMTYTEEDDDMSTTTSGSYTIDEEDISLDLRSPIPRVAGLRSCIV</sequence>
<dbReference type="Pfam" id="PF08266">
    <property type="entry name" value="Cadherin_2"/>
    <property type="match status" value="1"/>
</dbReference>
<evidence type="ECO:0000256" key="3">
    <source>
        <dbReference type="ARBA" id="ARBA00022536"/>
    </source>
</evidence>
<dbReference type="Proteomes" id="UP000828390">
    <property type="component" value="Unassembled WGS sequence"/>
</dbReference>
<feature type="domain" description="Cadherin" evidence="17">
    <location>
        <begin position="145"/>
        <end position="257"/>
    </location>
</feature>
<feature type="domain" description="Cadherin" evidence="17">
    <location>
        <begin position="26"/>
        <end position="144"/>
    </location>
</feature>
<dbReference type="Gene3D" id="2.60.40.60">
    <property type="entry name" value="Cadherins"/>
    <property type="match status" value="7"/>
</dbReference>
<keyword evidence="4 15" id="KW-0812">Transmembrane</keyword>
<dbReference type="FunFam" id="2.60.40.60:FF:000013">
    <property type="entry name" value="Cadherin EGF LAG seven-pass G-type receptor"/>
    <property type="match status" value="1"/>
</dbReference>
<evidence type="ECO:0000256" key="15">
    <source>
        <dbReference type="SAM" id="Phobius"/>
    </source>
</evidence>
<dbReference type="FunFam" id="2.60.40.60:FF:000004">
    <property type="entry name" value="Protocadherin 1 gamma 2"/>
    <property type="match status" value="1"/>
</dbReference>
<evidence type="ECO:0000256" key="10">
    <source>
        <dbReference type="ARBA" id="ARBA00023136"/>
    </source>
</evidence>
<keyword evidence="19" id="KW-1185">Reference proteome</keyword>
<evidence type="ECO:0000256" key="7">
    <source>
        <dbReference type="ARBA" id="ARBA00022837"/>
    </source>
</evidence>
<protein>
    <recommendedName>
        <fullName evidence="17">Cadherin domain-containing protein</fullName>
    </recommendedName>
</protein>
<feature type="region of interest" description="Disordered" evidence="14">
    <location>
        <begin position="846"/>
        <end position="886"/>
    </location>
</feature>
<organism evidence="18 19">
    <name type="scientific">Dreissena polymorpha</name>
    <name type="common">Zebra mussel</name>
    <name type="synonym">Mytilus polymorpha</name>
    <dbReference type="NCBI Taxonomy" id="45954"/>
    <lineage>
        <taxon>Eukaryota</taxon>
        <taxon>Metazoa</taxon>
        <taxon>Spiralia</taxon>
        <taxon>Lophotrochozoa</taxon>
        <taxon>Mollusca</taxon>
        <taxon>Bivalvia</taxon>
        <taxon>Autobranchia</taxon>
        <taxon>Heteroconchia</taxon>
        <taxon>Euheterodonta</taxon>
        <taxon>Imparidentia</taxon>
        <taxon>Neoheterodontei</taxon>
        <taxon>Myida</taxon>
        <taxon>Dreissenoidea</taxon>
        <taxon>Dreissenidae</taxon>
        <taxon>Dreissena</taxon>
    </lineage>
</organism>
<dbReference type="FunFam" id="2.60.40.60:FF:000007">
    <property type="entry name" value="Protocadherin alpha 2"/>
    <property type="match status" value="1"/>
</dbReference>
<evidence type="ECO:0000256" key="13">
    <source>
        <dbReference type="PROSITE-ProRule" id="PRU00043"/>
    </source>
</evidence>
<dbReference type="InterPro" id="IPR015919">
    <property type="entry name" value="Cadherin-like_sf"/>
</dbReference>
<evidence type="ECO:0000256" key="4">
    <source>
        <dbReference type="ARBA" id="ARBA00022692"/>
    </source>
</evidence>
<dbReference type="PANTHER" id="PTHR24025">
    <property type="entry name" value="DESMOGLEIN FAMILY MEMBER"/>
    <property type="match status" value="1"/>
</dbReference>
<reference evidence="18" key="1">
    <citation type="journal article" date="2019" name="bioRxiv">
        <title>The Genome of the Zebra Mussel, Dreissena polymorpha: A Resource for Invasive Species Research.</title>
        <authorList>
            <person name="McCartney M.A."/>
            <person name="Auch B."/>
            <person name="Kono T."/>
            <person name="Mallez S."/>
            <person name="Zhang Y."/>
            <person name="Obille A."/>
            <person name="Becker A."/>
            <person name="Abrahante J.E."/>
            <person name="Garbe J."/>
            <person name="Badalamenti J.P."/>
            <person name="Herman A."/>
            <person name="Mangelson H."/>
            <person name="Liachko I."/>
            <person name="Sullivan S."/>
            <person name="Sone E.D."/>
            <person name="Koren S."/>
            <person name="Silverstein K.A.T."/>
            <person name="Beckman K.B."/>
            <person name="Gohl D.M."/>
        </authorList>
    </citation>
    <scope>NUCLEOTIDE SEQUENCE</scope>
    <source>
        <strain evidence="18">Duluth1</strain>
        <tissue evidence="18">Whole animal</tissue>
    </source>
</reference>
<keyword evidence="8" id="KW-0130">Cell adhesion</keyword>
<evidence type="ECO:0000256" key="14">
    <source>
        <dbReference type="SAM" id="MobiDB-lite"/>
    </source>
</evidence>
<dbReference type="EMBL" id="JAIWYP010000004">
    <property type="protein sequence ID" value="KAH3843290.1"/>
    <property type="molecule type" value="Genomic_DNA"/>
</dbReference>
<comment type="subcellular location">
    <subcellularLocation>
        <location evidence="1">Cell membrane</location>
        <topology evidence="1">Single-pass type I membrane protein</topology>
    </subcellularLocation>
</comment>
<evidence type="ECO:0000256" key="1">
    <source>
        <dbReference type="ARBA" id="ARBA00004251"/>
    </source>
</evidence>
<feature type="domain" description="Cadherin" evidence="17">
    <location>
        <begin position="368"/>
        <end position="473"/>
    </location>
</feature>
<evidence type="ECO:0000256" key="11">
    <source>
        <dbReference type="ARBA" id="ARBA00023157"/>
    </source>
</evidence>
<evidence type="ECO:0000256" key="5">
    <source>
        <dbReference type="ARBA" id="ARBA00022729"/>
    </source>
</evidence>
<dbReference type="PANTHER" id="PTHR24025:SF23">
    <property type="entry name" value="NEURAL-CADHERIN"/>
    <property type="match status" value="1"/>
</dbReference>
<comment type="caution">
    <text evidence="18">The sequence shown here is derived from an EMBL/GenBank/DDBJ whole genome shotgun (WGS) entry which is preliminary data.</text>
</comment>
<feature type="signal peptide" evidence="16">
    <location>
        <begin position="1"/>
        <end position="26"/>
    </location>
</feature>
<accession>A0A9D4KNP3</accession>
<feature type="domain" description="Cadherin" evidence="17">
    <location>
        <begin position="682"/>
        <end position="786"/>
    </location>
</feature>
<dbReference type="SUPFAM" id="SSF49313">
    <property type="entry name" value="Cadherin-like"/>
    <property type="match status" value="7"/>
</dbReference>
<reference evidence="18" key="2">
    <citation type="submission" date="2020-11" db="EMBL/GenBank/DDBJ databases">
        <authorList>
            <person name="McCartney M.A."/>
            <person name="Auch B."/>
            <person name="Kono T."/>
            <person name="Mallez S."/>
            <person name="Becker A."/>
            <person name="Gohl D.M."/>
            <person name="Silverstein K.A.T."/>
            <person name="Koren S."/>
            <person name="Bechman K.B."/>
            <person name="Herman A."/>
            <person name="Abrahante J.E."/>
            <person name="Garbe J."/>
        </authorList>
    </citation>
    <scope>NUCLEOTIDE SEQUENCE</scope>
    <source>
        <strain evidence="18">Duluth1</strain>
        <tissue evidence="18">Whole animal</tissue>
    </source>
</reference>
<dbReference type="GO" id="GO:0005886">
    <property type="term" value="C:plasma membrane"/>
    <property type="evidence" value="ECO:0007669"/>
    <property type="project" value="UniProtKB-SubCell"/>
</dbReference>
<evidence type="ECO:0000259" key="17">
    <source>
        <dbReference type="PROSITE" id="PS50268"/>
    </source>
</evidence>
<feature type="compositionally biased region" description="Polar residues" evidence="14">
    <location>
        <begin position="975"/>
        <end position="986"/>
    </location>
</feature>
<keyword evidence="6" id="KW-0677">Repeat</keyword>
<dbReference type="Pfam" id="PF00028">
    <property type="entry name" value="Cadherin"/>
    <property type="match status" value="6"/>
</dbReference>
<dbReference type="PROSITE" id="PS00232">
    <property type="entry name" value="CADHERIN_1"/>
    <property type="match status" value="4"/>
</dbReference>
<keyword evidence="11" id="KW-1015">Disulfide bond</keyword>
<proteinExistence type="predicted"/>
<evidence type="ECO:0000256" key="8">
    <source>
        <dbReference type="ARBA" id="ARBA00022889"/>
    </source>
</evidence>
<dbReference type="GO" id="GO:0007156">
    <property type="term" value="P:homophilic cell adhesion via plasma membrane adhesion molecules"/>
    <property type="evidence" value="ECO:0007669"/>
    <property type="project" value="InterPro"/>
</dbReference>
<dbReference type="InterPro" id="IPR013164">
    <property type="entry name" value="Cadherin_N"/>
</dbReference>
<keyword evidence="7 13" id="KW-0106">Calcium</keyword>
<dbReference type="GO" id="GO:0005509">
    <property type="term" value="F:calcium ion binding"/>
    <property type="evidence" value="ECO:0007669"/>
    <property type="project" value="UniProtKB-UniRule"/>
</dbReference>
<feature type="transmembrane region" description="Helical" evidence="15">
    <location>
        <begin position="793"/>
        <end position="817"/>
    </location>
</feature>